<protein>
    <submittedName>
        <fullName evidence="1">Uncharacterized protein</fullName>
    </submittedName>
</protein>
<evidence type="ECO:0000313" key="2">
    <source>
        <dbReference type="Proteomes" id="UP000693981"/>
    </source>
</evidence>
<dbReference type="AlphaFoldDB" id="A0A8T1VEK8"/>
<dbReference type="OrthoDB" id="146799at2759"/>
<sequence length="130" mass="15002">MHPEAVDGLLEPLRKHQRHIKKWDLYAPDFPLVAMELLSQTFKTKFRKADEAQEQRMLTRIRAARPGNTICIAEYAFTSHVFGGALIERKRAGVHVYVLVDLTWRRSHTQALEVIKDLQAADIEVQHLGF</sequence>
<keyword evidence="2" id="KW-1185">Reference proteome</keyword>
<comment type="caution">
    <text evidence="1">The sequence shown here is derived from an EMBL/GenBank/DDBJ whole genome shotgun (WGS) entry which is preliminary data.</text>
</comment>
<name>A0A8T1VEK8_9STRA</name>
<dbReference type="EMBL" id="JAGDFL010001021">
    <property type="protein sequence ID" value="KAG7378623.1"/>
    <property type="molecule type" value="Genomic_DNA"/>
</dbReference>
<evidence type="ECO:0000313" key="1">
    <source>
        <dbReference type="EMBL" id="KAG7378623.1"/>
    </source>
</evidence>
<organism evidence="1 2">
    <name type="scientific">Phytophthora boehmeriae</name>
    <dbReference type="NCBI Taxonomy" id="109152"/>
    <lineage>
        <taxon>Eukaryota</taxon>
        <taxon>Sar</taxon>
        <taxon>Stramenopiles</taxon>
        <taxon>Oomycota</taxon>
        <taxon>Peronosporomycetes</taxon>
        <taxon>Peronosporales</taxon>
        <taxon>Peronosporaceae</taxon>
        <taxon>Phytophthora</taxon>
    </lineage>
</organism>
<dbReference type="Proteomes" id="UP000693981">
    <property type="component" value="Unassembled WGS sequence"/>
</dbReference>
<gene>
    <name evidence="1" type="ORF">PHYBOEH_000296</name>
</gene>
<accession>A0A8T1VEK8</accession>
<proteinExistence type="predicted"/>
<reference evidence="1" key="1">
    <citation type="submission" date="2021-02" db="EMBL/GenBank/DDBJ databases">
        <authorList>
            <person name="Palmer J.M."/>
        </authorList>
    </citation>
    <scope>NUCLEOTIDE SEQUENCE</scope>
    <source>
        <strain evidence="1">SCRP23</strain>
    </source>
</reference>